<dbReference type="EMBL" id="CP036263">
    <property type="protein sequence ID" value="QDS99945.1"/>
    <property type="molecule type" value="Genomic_DNA"/>
</dbReference>
<dbReference type="InterPro" id="IPR013325">
    <property type="entry name" value="RNA_pol_sigma_r2"/>
</dbReference>
<dbReference type="Gene3D" id="1.10.10.10">
    <property type="entry name" value="Winged helix-like DNA-binding domain superfamily/Winged helix DNA-binding domain"/>
    <property type="match status" value="1"/>
</dbReference>
<reference evidence="7 8" key="1">
    <citation type="submission" date="2019-02" db="EMBL/GenBank/DDBJ databases">
        <title>Deep-cultivation of Planctomycetes and their phenomic and genomic characterization uncovers novel biology.</title>
        <authorList>
            <person name="Wiegand S."/>
            <person name="Jogler M."/>
            <person name="Boedeker C."/>
            <person name="Pinto D."/>
            <person name="Vollmers J."/>
            <person name="Rivas-Marin E."/>
            <person name="Kohn T."/>
            <person name="Peeters S.H."/>
            <person name="Heuer A."/>
            <person name="Rast P."/>
            <person name="Oberbeckmann S."/>
            <person name="Bunk B."/>
            <person name="Jeske O."/>
            <person name="Meyerdierks A."/>
            <person name="Storesund J.E."/>
            <person name="Kallscheuer N."/>
            <person name="Luecker S."/>
            <person name="Lage O.M."/>
            <person name="Pohl T."/>
            <person name="Merkel B.J."/>
            <person name="Hornburger P."/>
            <person name="Mueller R.-W."/>
            <person name="Bruemmer F."/>
            <person name="Labrenz M."/>
            <person name="Spormann A.M."/>
            <person name="Op den Camp H."/>
            <person name="Overmann J."/>
            <person name="Amann R."/>
            <person name="Jetten M.S.M."/>
            <person name="Mascher T."/>
            <person name="Medema M.H."/>
            <person name="Devos D.P."/>
            <person name="Kaster A.-K."/>
            <person name="Ovreas L."/>
            <person name="Rohde M."/>
            <person name="Galperin M.Y."/>
            <person name="Jogler C."/>
        </authorList>
    </citation>
    <scope>NUCLEOTIDE SEQUENCE [LARGE SCALE GENOMIC DNA]</scope>
    <source>
        <strain evidence="7 8">HG15A2</strain>
    </source>
</reference>
<dbReference type="SUPFAM" id="SSF88946">
    <property type="entry name" value="Sigma2 domain of RNA polymerase sigma factors"/>
    <property type="match status" value="1"/>
</dbReference>
<evidence type="ECO:0000256" key="1">
    <source>
        <dbReference type="ARBA" id="ARBA00010641"/>
    </source>
</evidence>
<dbReference type="AlphaFoldDB" id="A0A517MYJ0"/>
<dbReference type="Pfam" id="PF08281">
    <property type="entry name" value="Sigma70_r4_2"/>
    <property type="match status" value="1"/>
</dbReference>
<dbReference type="InterPro" id="IPR013249">
    <property type="entry name" value="RNA_pol_sigma70_r4_t2"/>
</dbReference>
<feature type="domain" description="RNA polymerase sigma factor 70 region 4 type 2" evidence="6">
    <location>
        <begin position="110"/>
        <end position="162"/>
    </location>
</feature>
<dbReference type="PANTHER" id="PTHR43133">
    <property type="entry name" value="RNA POLYMERASE ECF-TYPE SIGMA FACTO"/>
    <property type="match status" value="1"/>
</dbReference>
<dbReference type="GO" id="GO:0016987">
    <property type="term" value="F:sigma factor activity"/>
    <property type="evidence" value="ECO:0007669"/>
    <property type="project" value="UniProtKB-KW"/>
</dbReference>
<keyword evidence="2" id="KW-0805">Transcription regulation</keyword>
<keyword evidence="4" id="KW-0804">Transcription</keyword>
<dbReference type="KEGG" id="amob:HG15A2_32790"/>
<evidence type="ECO:0000259" key="5">
    <source>
        <dbReference type="Pfam" id="PF04542"/>
    </source>
</evidence>
<evidence type="ECO:0000259" key="6">
    <source>
        <dbReference type="Pfam" id="PF08281"/>
    </source>
</evidence>
<dbReference type="SUPFAM" id="SSF88659">
    <property type="entry name" value="Sigma3 and sigma4 domains of RNA polymerase sigma factors"/>
    <property type="match status" value="1"/>
</dbReference>
<feature type="domain" description="RNA polymerase sigma-70 region 2" evidence="5">
    <location>
        <begin position="13"/>
        <end position="80"/>
    </location>
</feature>
<dbReference type="InterPro" id="IPR039425">
    <property type="entry name" value="RNA_pol_sigma-70-like"/>
</dbReference>
<evidence type="ECO:0000256" key="3">
    <source>
        <dbReference type="ARBA" id="ARBA00023082"/>
    </source>
</evidence>
<proteinExistence type="inferred from homology"/>
<gene>
    <name evidence="7" type="ORF">HG15A2_32790</name>
</gene>
<dbReference type="OrthoDB" id="6383365at2"/>
<dbReference type="InterPro" id="IPR036388">
    <property type="entry name" value="WH-like_DNA-bd_sf"/>
</dbReference>
<name>A0A517MYJ0_9BACT</name>
<keyword evidence="3" id="KW-0731">Sigma factor</keyword>
<evidence type="ECO:0000256" key="2">
    <source>
        <dbReference type="ARBA" id="ARBA00023015"/>
    </source>
</evidence>
<evidence type="ECO:0000313" key="7">
    <source>
        <dbReference type="EMBL" id="QDS99945.1"/>
    </source>
</evidence>
<evidence type="ECO:0000256" key="4">
    <source>
        <dbReference type="ARBA" id="ARBA00023163"/>
    </source>
</evidence>
<sequence>MALSEQHEEFARLVASHQREIQSYIFANVVNWGDADEIWQETCVRLWLEFEKFEPESNFVAWAIRVAYYEILTWRTKAGRNKLVFDQSFIDDIAVEQTYVASSENQDRLKALDECLQQLSDRKRRIIGQFYTPHKEVQDIASVMNCSVGVIYKAVQRIRSDLRRCIELRLQKEGRA</sequence>
<dbReference type="NCBIfam" id="TIGR02937">
    <property type="entry name" value="sigma70-ECF"/>
    <property type="match status" value="1"/>
</dbReference>
<evidence type="ECO:0000313" key="8">
    <source>
        <dbReference type="Proteomes" id="UP000319852"/>
    </source>
</evidence>
<dbReference type="InterPro" id="IPR014331">
    <property type="entry name" value="RNA_pol_sigma70_ECF_RHOBA"/>
</dbReference>
<dbReference type="RefSeq" id="WP_145061091.1">
    <property type="nucleotide sequence ID" value="NZ_CP036263.1"/>
</dbReference>
<accession>A0A517MYJ0</accession>
<dbReference type="Proteomes" id="UP000319852">
    <property type="component" value="Chromosome"/>
</dbReference>
<dbReference type="InterPro" id="IPR014284">
    <property type="entry name" value="RNA_pol_sigma-70_dom"/>
</dbReference>
<dbReference type="GO" id="GO:0006352">
    <property type="term" value="P:DNA-templated transcription initiation"/>
    <property type="evidence" value="ECO:0007669"/>
    <property type="project" value="InterPro"/>
</dbReference>
<protein>
    <submittedName>
        <fullName evidence="7">RNA polymerase sigma factor</fullName>
    </submittedName>
</protein>
<dbReference type="NCBIfam" id="TIGR02989">
    <property type="entry name" value="Sig-70_gvs1"/>
    <property type="match status" value="1"/>
</dbReference>
<dbReference type="InterPro" id="IPR013324">
    <property type="entry name" value="RNA_pol_sigma_r3/r4-like"/>
</dbReference>
<dbReference type="PANTHER" id="PTHR43133:SF51">
    <property type="entry name" value="RNA POLYMERASE SIGMA FACTOR"/>
    <property type="match status" value="1"/>
</dbReference>
<keyword evidence="8" id="KW-1185">Reference proteome</keyword>
<dbReference type="GO" id="GO:0003677">
    <property type="term" value="F:DNA binding"/>
    <property type="evidence" value="ECO:0007669"/>
    <property type="project" value="InterPro"/>
</dbReference>
<organism evidence="7 8">
    <name type="scientific">Adhaeretor mobilis</name>
    <dbReference type="NCBI Taxonomy" id="1930276"/>
    <lineage>
        <taxon>Bacteria</taxon>
        <taxon>Pseudomonadati</taxon>
        <taxon>Planctomycetota</taxon>
        <taxon>Planctomycetia</taxon>
        <taxon>Pirellulales</taxon>
        <taxon>Lacipirellulaceae</taxon>
        <taxon>Adhaeretor</taxon>
    </lineage>
</organism>
<dbReference type="InterPro" id="IPR007627">
    <property type="entry name" value="RNA_pol_sigma70_r2"/>
</dbReference>
<dbReference type="Pfam" id="PF04542">
    <property type="entry name" value="Sigma70_r2"/>
    <property type="match status" value="1"/>
</dbReference>
<comment type="similarity">
    <text evidence="1">Belongs to the sigma-70 factor family. ECF subfamily.</text>
</comment>
<dbReference type="Gene3D" id="1.10.1740.10">
    <property type="match status" value="1"/>
</dbReference>